<accession>A0A098M849</accession>
<reference evidence="1 2" key="2">
    <citation type="submission" date="2014-10" db="EMBL/GenBank/DDBJ databases">
        <title>Comparative genomics of the Paenibacillus odorifer group.</title>
        <authorList>
            <person name="Tsai Y.-C."/>
            <person name="Martin N."/>
            <person name="Korlach J."/>
            <person name="Wiedmann M."/>
        </authorList>
    </citation>
    <scope>NUCLEOTIDE SEQUENCE [LARGE SCALE GENOMIC DNA]</scope>
    <source>
        <strain evidence="1 2">DSM 18334</strain>
    </source>
</reference>
<reference evidence="1 2" key="1">
    <citation type="submission" date="2014-08" db="EMBL/GenBank/DDBJ databases">
        <authorList>
            <person name="den Bakker H.C."/>
        </authorList>
    </citation>
    <scope>NUCLEOTIDE SEQUENCE [LARGE SCALE GENOMIC DNA]</scope>
    <source>
        <strain evidence="1 2">DSM 18334</strain>
    </source>
</reference>
<dbReference type="RefSeq" id="WP_036648977.1">
    <property type="nucleotide sequence ID" value="NZ_JQCR01000002.1"/>
</dbReference>
<dbReference type="AlphaFoldDB" id="A0A098M849"/>
<gene>
    <name evidence="1" type="ORF">PWYN_04720</name>
</gene>
<sequence>MRFLAGPCTAKGFQYSTIIRITAPIWSIDQELWEKYETTFVESYNKVCPWLQQICYDGLLSQFSSGKLVVVNFGDKPYKYGDHTIEPRGFKILS</sequence>
<dbReference type="EMBL" id="JQCR01000002">
    <property type="protein sequence ID" value="KGE18749.1"/>
    <property type="molecule type" value="Genomic_DNA"/>
</dbReference>
<name>A0A098M849_9BACL</name>
<dbReference type="Proteomes" id="UP000029734">
    <property type="component" value="Unassembled WGS sequence"/>
</dbReference>
<evidence type="ECO:0000313" key="1">
    <source>
        <dbReference type="EMBL" id="KGE18749.1"/>
    </source>
</evidence>
<evidence type="ECO:0000313" key="2">
    <source>
        <dbReference type="Proteomes" id="UP000029734"/>
    </source>
</evidence>
<protein>
    <submittedName>
        <fullName evidence="1">Uncharacterized protein</fullName>
    </submittedName>
</protein>
<comment type="caution">
    <text evidence="1">The sequence shown here is derived from an EMBL/GenBank/DDBJ whole genome shotgun (WGS) entry which is preliminary data.</text>
</comment>
<dbReference type="STRING" id="268407.PWYN_04720"/>
<dbReference type="OrthoDB" id="2496946at2"/>
<organism evidence="1 2">
    <name type="scientific">Paenibacillus wynnii</name>
    <dbReference type="NCBI Taxonomy" id="268407"/>
    <lineage>
        <taxon>Bacteria</taxon>
        <taxon>Bacillati</taxon>
        <taxon>Bacillota</taxon>
        <taxon>Bacilli</taxon>
        <taxon>Bacillales</taxon>
        <taxon>Paenibacillaceae</taxon>
        <taxon>Paenibacillus</taxon>
    </lineage>
</organism>
<keyword evidence="2" id="KW-1185">Reference proteome</keyword>
<proteinExistence type="predicted"/>